<dbReference type="Proteomes" id="UP001054945">
    <property type="component" value="Unassembled WGS sequence"/>
</dbReference>
<proteinExistence type="predicted"/>
<evidence type="ECO:0000256" key="1">
    <source>
        <dbReference type="SAM" id="MobiDB-lite"/>
    </source>
</evidence>
<evidence type="ECO:0000313" key="2">
    <source>
        <dbReference type="EMBL" id="GIX91790.1"/>
    </source>
</evidence>
<protein>
    <submittedName>
        <fullName evidence="2">Uncharacterized protein</fullName>
    </submittedName>
</protein>
<feature type="region of interest" description="Disordered" evidence="1">
    <location>
        <begin position="21"/>
        <end position="50"/>
    </location>
</feature>
<dbReference type="AlphaFoldDB" id="A0AAV4P749"/>
<dbReference type="EMBL" id="BPLR01021614">
    <property type="protein sequence ID" value="GIX91790.1"/>
    <property type="molecule type" value="Genomic_DNA"/>
</dbReference>
<reference evidence="2 3" key="1">
    <citation type="submission" date="2021-06" db="EMBL/GenBank/DDBJ databases">
        <title>Caerostris extrusa draft genome.</title>
        <authorList>
            <person name="Kono N."/>
            <person name="Arakawa K."/>
        </authorList>
    </citation>
    <scope>NUCLEOTIDE SEQUENCE [LARGE SCALE GENOMIC DNA]</scope>
</reference>
<evidence type="ECO:0000313" key="3">
    <source>
        <dbReference type="Proteomes" id="UP001054945"/>
    </source>
</evidence>
<name>A0AAV4P749_CAEEX</name>
<comment type="caution">
    <text evidence="2">The sequence shown here is derived from an EMBL/GenBank/DDBJ whole genome shotgun (WGS) entry which is preliminary data.</text>
</comment>
<gene>
    <name evidence="2" type="ORF">CEXT_330891</name>
</gene>
<accession>A0AAV4P749</accession>
<sequence length="67" mass="7473">MKISKTIANYRMTLITKYYQDSKDSSEDLPGSNDGCRRSPLATEPCGTKTTNYLPESLTVEESLLPL</sequence>
<keyword evidence="3" id="KW-1185">Reference proteome</keyword>
<organism evidence="2 3">
    <name type="scientific">Caerostris extrusa</name>
    <name type="common">Bark spider</name>
    <name type="synonym">Caerostris bankana</name>
    <dbReference type="NCBI Taxonomy" id="172846"/>
    <lineage>
        <taxon>Eukaryota</taxon>
        <taxon>Metazoa</taxon>
        <taxon>Ecdysozoa</taxon>
        <taxon>Arthropoda</taxon>
        <taxon>Chelicerata</taxon>
        <taxon>Arachnida</taxon>
        <taxon>Araneae</taxon>
        <taxon>Araneomorphae</taxon>
        <taxon>Entelegynae</taxon>
        <taxon>Araneoidea</taxon>
        <taxon>Araneidae</taxon>
        <taxon>Caerostris</taxon>
    </lineage>
</organism>